<dbReference type="Pfam" id="PF18110">
    <property type="entry name" value="BRCC36_C"/>
    <property type="match status" value="1"/>
</dbReference>
<dbReference type="InterPro" id="IPR037518">
    <property type="entry name" value="MPN"/>
</dbReference>
<sequence>MALTGVKISEETYLTCLTHALSTETEEIMGLLLGDIEYLEDGSAIALVWWAAPQTRSDRRKDRVETNPEQLAAATAQAEKMSVEIGRTTRVIGWYHSHPHITVQPSHVDCRTQKMYQLLDPGFVGVILSCFSEDANKVGRIQVIAFQSQDGLRRDYRSQGVGSYDSAGDSSRSAPVAPSISESEIHSTPKASSSGNKQQSAALENLFAIADSEARGAAGTSTSEDESLSMQEAMHLSNLEASGAEFVRKEIPLEVVPGNSLVKLAFPLAPLVELQRTLFQEEHAAFRQAIAQSTVNGQIHPLAVFHHEAQYQATLSKLMEYCLCPALQTLMDKNQQNKIRLGQMQDDPQALHLQRIAISSKTGSPRSPQAVGRSPSHRAGGGSSSSSGRLSSEVFSPTVRRSTSSGHRGAGDSRSAQEGKPASPDLIRF</sequence>
<dbReference type="Proteomes" id="UP000244005">
    <property type="component" value="Unassembled WGS sequence"/>
</dbReference>
<keyword evidence="6" id="KW-0862">Zinc</keyword>
<dbReference type="GO" id="GO:0046872">
    <property type="term" value="F:metal ion binding"/>
    <property type="evidence" value="ECO:0007669"/>
    <property type="project" value="UniProtKB-KW"/>
</dbReference>
<feature type="region of interest" description="Disordered" evidence="8">
    <location>
        <begin position="157"/>
        <end position="197"/>
    </location>
</feature>
<feature type="compositionally biased region" description="Polar residues" evidence="8">
    <location>
        <begin position="393"/>
        <end position="406"/>
    </location>
</feature>
<evidence type="ECO:0000256" key="5">
    <source>
        <dbReference type="ARBA" id="ARBA00022801"/>
    </source>
</evidence>
<reference evidence="11" key="1">
    <citation type="journal article" date="2017" name="Cell">
        <title>Insights into land plant evolution garnered from the Marchantia polymorpha genome.</title>
        <authorList>
            <person name="Bowman J.L."/>
            <person name="Kohchi T."/>
            <person name="Yamato K.T."/>
            <person name="Jenkins J."/>
            <person name="Shu S."/>
            <person name="Ishizaki K."/>
            <person name="Yamaoka S."/>
            <person name="Nishihama R."/>
            <person name="Nakamura Y."/>
            <person name="Berger F."/>
            <person name="Adam C."/>
            <person name="Aki S.S."/>
            <person name="Althoff F."/>
            <person name="Araki T."/>
            <person name="Arteaga-Vazquez M.A."/>
            <person name="Balasubrmanian S."/>
            <person name="Barry K."/>
            <person name="Bauer D."/>
            <person name="Boehm C.R."/>
            <person name="Briginshaw L."/>
            <person name="Caballero-Perez J."/>
            <person name="Catarino B."/>
            <person name="Chen F."/>
            <person name="Chiyoda S."/>
            <person name="Chovatia M."/>
            <person name="Davies K.M."/>
            <person name="Delmans M."/>
            <person name="Demura T."/>
            <person name="Dierschke T."/>
            <person name="Dolan L."/>
            <person name="Dorantes-Acosta A.E."/>
            <person name="Eklund D.M."/>
            <person name="Florent S.N."/>
            <person name="Flores-Sandoval E."/>
            <person name="Fujiyama A."/>
            <person name="Fukuzawa H."/>
            <person name="Galik B."/>
            <person name="Grimanelli D."/>
            <person name="Grimwood J."/>
            <person name="Grossniklaus U."/>
            <person name="Hamada T."/>
            <person name="Haseloff J."/>
            <person name="Hetherington A.J."/>
            <person name="Higo A."/>
            <person name="Hirakawa Y."/>
            <person name="Hundley H.N."/>
            <person name="Ikeda Y."/>
            <person name="Inoue K."/>
            <person name="Inoue S.I."/>
            <person name="Ishida S."/>
            <person name="Jia Q."/>
            <person name="Kakita M."/>
            <person name="Kanazawa T."/>
            <person name="Kawai Y."/>
            <person name="Kawashima T."/>
            <person name="Kennedy M."/>
            <person name="Kinose K."/>
            <person name="Kinoshita T."/>
            <person name="Kohara Y."/>
            <person name="Koide E."/>
            <person name="Komatsu K."/>
            <person name="Kopischke S."/>
            <person name="Kubo M."/>
            <person name="Kyozuka J."/>
            <person name="Lagercrantz U."/>
            <person name="Lin S.S."/>
            <person name="Lindquist E."/>
            <person name="Lipzen A.M."/>
            <person name="Lu C.W."/>
            <person name="De Luna E."/>
            <person name="Martienssen R.A."/>
            <person name="Minamino N."/>
            <person name="Mizutani M."/>
            <person name="Mizutani M."/>
            <person name="Mochizuki N."/>
            <person name="Monte I."/>
            <person name="Mosher R."/>
            <person name="Nagasaki H."/>
            <person name="Nakagami H."/>
            <person name="Naramoto S."/>
            <person name="Nishitani K."/>
            <person name="Ohtani M."/>
            <person name="Okamoto T."/>
            <person name="Okumura M."/>
            <person name="Phillips J."/>
            <person name="Pollak B."/>
            <person name="Reinders A."/>
            <person name="Rovekamp M."/>
            <person name="Sano R."/>
            <person name="Sawa S."/>
            <person name="Schmid M.W."/>
            <person name="Shirakawa M."/>
            <person name="Solano R."/>
            <person name="Spunde A."/>
            <person name="Suetsugu N."/>
            <person name="Sugano S."/>
            <person name="Sugiyama A."/>
            <person name="Sun R."/>
            <person name="Suzuki Y."/>
            <person name="Takenaka M."/>
            <person name="Takezawa D."/>
            <person name="Tomogane H."/>
            <person name="Tsuzuki M."/>
            <person name="Ueda T."/>
            <person name="Umeda M."/>
            <person name="Ward J.M."/>
            <person name="Watanabe Y."/>
            <person name="Yazaki K."/>
            <person name="Yokoyama R."/>
            <person name="Yoshitake Y."/>
            <person name="Yotsui I."/>
            <person name="Zachgo S."/>
            <person name="Schmutz J."/>
        </authorList>
    </citation>
    <scope>NUCLEOTIDE SEQUENCE [LARGE SCALE GENOMIC DNA]</scope>
    <source>
        <strain evidence="11">Tak-1</strain>
    </source>
</reference>
<dbReference type="SMART" id="SM00232">
    <property type="entry name" value="JAB_MPN"/>
    <property type="match status" value="1"/>
</dbReference>
<gene>
    <name evidence="10" type="ORF">MARPO_0053s0043</name>
</gene>
<evidence type="ECO:0000259" key="9">
    <source>
        <dbReference type="PROSITE" id="PS50249"/>
    </source>
</evidence>
<feature type="compositionally biased region" description="Low complexity" evidence="8">
    <location>
        <begin position="372"/>
        <end position="392"/>
    </location>
</feature>
<keyword evidence="11" id="KW-1185">Reference proteome</keyword>
<dbReference type="GO" id="GO:0006302">
    <property type="term" value="P:double-strand break repair"/>
    <property type="evidence" value="ECO:0000318"/>
    <property type="project" value="GO_Central"/>
</dbReference>
<dbReference type="GO" id="GO:0031593">
    <property type="term" value="F:polyubiquitin modification-dependent protein binding"/>
    <property type="evidence" value="ECO:0000318"/>
    <property type="project" value="GO_Central"/>
</dbReference>
<dbReference type="OrthoDB" id="446074at2759"/>
<evidence type="ECO:0000313" key="10">
    <source>
        <dbReference type="EMBL" id="PTQ38101.1"/>
    </source>
</evidence>
<dbReference type="InterPro" id="IPR033860">
    <property type="entry name" value="MPN_BRCC36"/>
</dbReference>
<dbReference type="InterPro" id="IPR040749">
    <property type="entry name" value="BRCC36_C"/>
</dbReference>
<dbReference type="GO" id="GO:0008237">
    <property type="term" value="F:metallopeptidase activity"/>
    <property type="evidence" value="ECO:0000318"/>
    <property type="project" value="GO_Central"/>
</dbReference>
<evidence type="ECO:0000256" key="2">
    <source>
        <dbReference type="ARBA" id="ARBA00022670"/>
    </source>
</evidence>
<accession>A0A2R6WW69</accession>
<dbReference type="Gene3D" id="3.40.140.10">
    <property type="entry name" value="Cytidine Deaminase, domain 2"/>
    <property type="match status" value="1"/>
</dbReference>
<dbReference type="Pfam" id="PF01398">
    <property type="entry name" value="JAB"/>
    <property type="match status" value="1"/>
</dbReference>
<dbReference type="OMA" id="NHSAKHQ"/>
<keyword evidence="2" id="KW-0645">Protease</keyword>
<organism evidence="10 11">
    <name type="scientific">Marchantia polymorpha</name>
    <name type="common">Common liverwort</name>
    <name type="synonym">Marchantia aquatica</name>
    <dbReference type="NCBI Taxonomy" id="3197"/>
    <lineage>
        <taxon>Eukaryota</taxon>
        <taxon>Viridiplantae</taxon>
        <taxon>Streptophyta</taxon>
        <taxon>Embryophyta</taxon>
        <taxon>Marchantiophyta</taxon>
        <taxon>Marchantiopsida</taxon>
        <taxon>Marchantiidae</taxon>
        <taxon>Marchantiales</taxon>
        <taxon>Marchantiaceae</taxon>
        <taxon>Marchantia</taxon>
    </lineage>
</organism>
<evidence type="ECO:0000313" key="11">
    <source>
        <dbReference type="Proteomes" id="UP000244005"/>
    </source>
</evidence>
<evidence type="ECO:0000256" key="8">
    <source>
        <dbReference type="SAM" id="MobiDB-lite"/>
    </source>
</evidence>
<dbReference type="GO" id="GO:0070536">
    <property type="term" value="P:protein K63-linked deubiquitination"/>
    <property type="evidence" value="ECO:0007669"/>
    <property type="project" value="InterPro"/>
</dbReference>
<comment type="similarity">
    <text evidence="1">Belongs to the peptidase M67A family. BRCC36 subfamily.</text>
</comment>
<feature type="domain" description="MPN" evidence="9">
    <location>
        <begin position="6"/>
        <end position="152"/>
    </location>
</feature>
<evidence type="ECO:0000256" key="1">
    <source>
        <dbReference type="ARBA" id="ARBA00008021"/>
    </source>
</evidence>
<dbReference type="Gramene" id="Mp6g07290.1">
    <property type="protein sequence ID" value="Mp6g07290.1.cds"/>
    <property type="gene ID" value="Mp6g07290"/>
</dbReference>
<name>A0A2R6WW69_MARPO</name>
<dbReference type="AlphaFoldDB" id="A0A2R6WW69"/>
<keyword evidence="4" id="KW-0833">Ubl conjugation pathway</keyword>
<protein>
    <recommendedName>
        <fullName evidence="9">MPN domain-containing protein</fullName>
    </recommendedName>
</protein>
<dbReference type="PROSITE" id="PS50249">
    <property type="entry name" value="MPN"/>
    <property type="match status" value="1"/>
</dbReference>
<keyword evidence="3" id="KW-0479">Metal-binding</keyword>
<evidence type="ECO:0000256" key="6">
    <source>
        <dbReference type="ARBA" id="ARBA00022833"/>
    </source>
</evidence>
<dbReference type="SUPFAM" id="SSF102712">
    <property type="entry name" value="JAB1/MPN domain"/>
    <property type="match status" value="1"/>
</dbReference>
<evidence type="ECO:0000256" key="4">
    <source>
        <dbReference type="ARBA" id="ARBA00022786"/>
    </source>
</evidence>
<dbReference type="GO" id="GO:0006508">
    <property type="term" value="P:proteolysis"/>
    <property type="evidence" value="ECO:0007669"/>
    <property type="project" value="UniProtKB-KW"/>
</dbReference>
<keyword evidence="7" id="KW-0482">Metalloprotease</keyword>
<dbReference type="EMBL" id="KZ772725">
    <property type="protein sequence ID" value="PTQ38101.1"/>
    <property type="molecule type" value="Genomic_DNA"/>
</dbReference>
<dbReference type="InterPro" id="IPR000555">
    <property type="entry name" value="JAMM/MPN+_dom"/>
</dbReference>
<dbReference type="CDD" id="cd08068">
    <property type="entry name" value="MPN_BRCC36"/>
    <property type="match status" value="1"/>
</dbReference>
<dbReference type="FunFam" id="3.40.140.10:FF:000042">
    <property type="entry name" value="Mov34/MPN/PAD-1 family protein"/>
    <property type="match status" value="1"/>
</dbReference>
<evidence type="ECO:0000256" key="7">
    <source>
        <dbReference type="ARBA" id="ARBA00023049"/>
    </source>
</evidence>
<dbReference type="GO" id="GO:0070531">
    <property type="term" value="C:BRCA1-A complex"/>
    <property type="evidence" value="ECO:0000318"/>
    <property type="project" value="GO_Central"/>
</dbReference>
<dbReference type="InterPro" id="IPR050242">
    <property type="entry name" value="JAMM_MPN+_peptidase_M67A"/>
</dbReference>
<keyword evidence="5" id="KW-0378">Hydrolase</keyword>
<dbReference type="GO" id="GO:0070552">
    <property type="term" value="C:BRISC complex"/>
    <property type="evidence" value="ECO:0000318"/>
    <property type="project" value="GO_Central"/>
</dbReference>
<evidence type="ECO:0000256" key="3">
    <source>
        <dbReference type="ARBA" id="ARBA00022723"/>
    </source>
</evidence>
<feature type="region of interest" description="Disordered" evidence="8">
    <location>
        <begin position="359"/>
        <end position="429"/>
    </location>
</feature>
<proteinExistence type="inferred from homology"/>
<dbReference type="GO" id="GO:0004843">
    <property type="term" value="F:cysteine-type deubiquitinase activity"/>
    <property type="evidence" value="ECO:0007669"/>
    <property type="project" value="InterPro"/>
</dbReference>
<dbReference type="PANTHER" id="PTHR10410">
    <property type="entry name" value="EUKARYOTIC TRANSLATION INITIATION FACTOR 3 -RELATED"/>
    <property type="match status" value="1"/>
</dbReference>